<dbReference type="GO" id="GO:0016787">
    <property type="term" value="F:hydrolase activity"/>
    <property type="evidence" value="ECO:0007669"/>
    <property type="project" value="UniProtKB-KW"/>
</dbReference>
<dbReference type="PROSITE" id="PS51198">
    <property type="entry name" value="UVRD_HELICASE_ATP_BIND"/>
    <property type="match status" value="1"/>
</dbReference>
<proteinExistence type="predicted"/>
<evidence type="ECO:0000256" key="1">
    <source>
        <dbReference type="ARBA" id="ARBA00022741"/>
    </source>
</evidence>
<evidence type="ECO:0000256" key="6">
    <source>
        <dbReference type="PROSITE-ProRule" id="PRU00560"/>
    </source>
</evidence>
<evidence type="ECO:0000256" key="4">
    <source>
        <dbReference type="ARBA" id="ARBA00022840"/>
    </source>
</evidence>
<sequence>MFEILPLTPELLAELGDELGGCDFTDPNQADFLAKVTPCDVQAAPGNGKTTLLAAKLALLSRSWSTRRRGVCVISHTNAARTEVEDLIARHPTAARLMAYPHFTGTVTAFINQYLAFPYLRGLGWSMRQIDDDAFAAEALRRYPGWGVLDNLAKNQKLKLKRRLEEWIALLDLDTAFTDTDAEPEALTVRCRKGQWGAHTDCGKALEALKASMVKSGLYRYADMTALAWRALRENPSLAERLRDRFPLVILDEAQDTHGDQLRLLEHVFKQDGAAFQRLGDRNQTLYEDNGAEPAYWAPDPDCIPLDASRRFGGEIAAFASRLTARQAQTIVGLGARPASRVMFLFDEATIGSVLGAFAKEARELWGDSSSARDVWAVASRHNFPGKKGAWQPKSLVDYHPAYRSESGARAKAHLLCRQLRKAAVHHAAARPPSEVSELLAVGISGLARVHGWKAANDRPITAHNVWTALAHRDLALPRAVRRLLRDSVLSGDAVWNEVAWQTFVKELLLLFSPHPQDAKGEISDFCGFVAEQKVNLADPERRSTKEVQFDDLTLRLGSIHSVKGKSVDGILVVESEVWKGSRADEQCIDLSTVLPRAFGVSDEPFTGVELTAATNVFVGVTRPRELLGLALRKSEAAKLIESARDQGWKLVDLEAVAKLPIGSVNFFEPVLTSCLVLPDRKRCPVN</sequence>
<comment type="caution">
    <text evidence="8">The sequence shown here is derived from an EMBL/GenBank/DDBJ whole genome shotgun (WGS) entry which is preliminary data.</text>
</comment>
<dbReference type="InterPro" id="IPR027417">
    <property type="entry name" value="P-loop_NTPase"/>
</dbReference>
<evidence type="ECO:0000256" key="5">
    <source>
        <dbReference type="ARBA" id="ARBA00034923"/>
    </source>
</evidence>
<dbReference type="Pfam" id="PF00580">
    <property type="entry name" value="UvrD-helicase"/>
    <property type="match status" value="1"/>
</dbReference>
<dbReference type="RefSeq" id="WP_224081621.1">
    <property type="nucleotide sequence ID" value="NZ_CAJZAI010000011.1"/>
</dbReference>
<dbReference type="PANTHER" id="PTHR11070:SF2">
    <property type="entry name" value="ATP-DEPENDENT DNA HELICASE SRS2"/>
    <property type="match status" value="1"/>
</dbReference>
<evidence type="ECO:0000256" key="3">
    <source>
        <dbReference type="ARBA" id="ARBA00022806"/>
    </source>
</evidence>
<evidence type="ECO:0000256" key="2">
    <source>
        <dbReference type="ARBA" id="ARBA00022801"/>
    </source>
</evidence>
<feature type="binding site" evidence="6">
    <location>
        <begin position="43"/>
        <end position="50"/>
    </location>
    <ligand>
        <name>ATP</name>
        <dbReference type="ChEBI" id="CHEBI:30616"/>
    </ligand>
</feature>
<gene>
    <name evidence="8" type="primary">rep_2</name>
    <name evidence="8" type="ORF">LMG23992_04132</name>
</gene>
<dbReference type="InterPro" id="IPR014016">
    <property type="entry name" value="UvrD-like_ATP-bd"/>
</dbReference>
<evidence type="ECO:0000259" key="7">
    <source>
        <dbReference type="PROSITE" id="PS51198"/>
    </source>
</evidence>
<reference evidence="8 9" key="1">
    <citation type="submission" date="2021-08" db="EMBL/GenBank/DDBJ databases">
        <authorList>
            <person name="Peeters C."/>
        </authorList>
    </citation>
    <scope>NUCLEOTIDE SEQUENCE [LARGE SCALE GENOMIC DNA]</scope>
    <source>
        <strain evidence="8 9">LMG 23992</strain>
    </source>
</reference>
<keyword evidence="4 6" id="KW-0067">ATP-binding</keyword>
<accession>A0ABM8XIZ8</accession>
<keyword evidence="1 6" id="KW-0547">Nucleotide-binding</keyword>
<dbReference type="PANTHER" id="PTHR11070">
    <property type="entry name" value="UVRD / RECB / PCRA DNA HELICASE FAMILY MEMBER"/>
    <property type="match status" value="1"/>
</dbReference>
<evidence type="ECO:0000313" key="9">
    <source>
        <dbReference type="Proteomes" id="UP000727654"/>
    </source>
</evidence>
<dbReference type="InterPro" id="IPR000212">
    <property type="entry name" value="DNA_helicase_UvrD/REP"/>
</dbReference>
<dbReference type="EMBL" id="CAJZAI010000011">
    <property type="protein sequence ID" value="CAG9179982.1"/>
    <property type="molecule type" value="Genomic_DNA"/>
</dbReference>
<dbReference type="Gene3D" id="3.40.50.300">
    <property type="entry name" value="P-loop containing nucleotide triphosphate hydrolases"/>
    <property type="match status" value="1"/>
</dbReference>
<keyword evidence="2 6" id="KW-0378">Hydrolase</keyword>
<protein>
    <recommendedName>
        <fullName evidence="5">DNA 3'-5' helicase II</fullName>
    </recommendedName>
</protein>
<name>A0ABM8XIZ8_9BURK</name>
<feature type="domain" description="UvrD-like helicase ATP-binding" evidence="7">
    <location>
        <begin position="22"/>
        <end position="341"/>
    </location>
</feature>
<keyword evidence="9" id="KW-1185">Reference proteome</keyword>
<dbReference type="GO" id="GO:0003678">
    <property type="term" value="F:DNA helicase activity"/>
    <property type="evidence" value="ECO:0007669"/>
    <property type="project" value="UniProtKB-EC"/>
</dbReference>
<dbReference type="Proteomes" id="UP000727654">
    <property type="component" value="Unassembled WGS sequence"/>
</dbReference>
<evidence type="ECO:0000313" key="8">
    <source>
        <dbReference type="EMBL" id="CAG9179982.1"/>
    </source>
</evidence>
<dbReference type="SUPFAM" id="SSF52540">
    <property type="entry name" value="P-loop containing nucleoside triphosphate hydrolases"/>
    <property type="match status" value="1"/>
</dbReference>
<organism evidence="8 9">
    <name type="scientific">Cupriavidus laharis</name>
    <dbReference type="NCBI Taxonomy" id="151654"/>
    <lineage>
        <taxon>Bacteria</taxon>
        <taxon>Pseudomonadati</taxon>
        <taxon>Pseudomonadota</taxon>
        <taxon>Betaproteobacteria</taxon>
        <taxon>Burkholderiales</taxon>
        <taxon>Burkholderiaceae</taxon>
        <taxon>Cupriavidus</taxon>
    </lineage>
</organism>
<keyword evidence="3 6" id="KW-0347">Helicase</keyword>